<protein>
    <submittedName>
        <fullName evidence="2">Methyl-accepting chemotaxis sensory transducer</fullName>
    </submittedName>
</protein>
<evidence type="ECO:0000313" key="2">
    <source>
        <dbReference type="EMBL" id="AIQ93529.1"/>
    </source>
</evidence>
<feature type="compositionally biased region" description="Basic and acidic residues" evidence="1">
    <location>
        <begin position="92"/>
        <end position="104"/>
    </location>
</feature>
<sequence length="119" mass="12792">MIEIRADTVKQAVRDEPDRIRRIAAQPNRLARLVGAGGRILGASDQTGSLTGRASCQPDGLTSGVERDRHGHGPPPDTGPRDVARPRLARPRSPDRSVRGEFGRPARLISVRRSGSNTG</sequence>
<accession>A0A089QFZ9</accession>
<feature type="compositionally biased region" description="Polar residues" evidence="1">
    <location>
        <begin position="44"/>
        <end position="54"/>
    </location>
</feature>
<dbReference type="KEGG" id="mor:MOC_5774"/>
<organism evidence="2 3">
    <name type="scientific">Methylobacterium oryzae CBMB20</name>
    <dbReference type="NCBI Taxonomy" id="693986"/>
    <lineage>
        <taxon>Bacteria</taxon>
        <taxon>Pseudomonadati</taxon>
        <taxon>Pseudomonadota</taxon>
        <taxon>Alphaproteobacteria</taxon>
        <taxon>Hyphomicrobiales</taxon>
        <taxon>Methylobacteriaceae</taxon>
        <taxon>Methylobacterium</taxon>
    </lineage>
</organism>
<proteinExistence type="predicted"/>
<gene>
    <name evidence="2" type="ORF">MOC_5774</name>
</gene>
<keyword evidence="3" id="KW-1185">Reference proteome</keyword>
<feature type="region of interest" description="Disordered" evidence="1">
    <location>
        <begin position="40"/>
        <end position="119"/>
    </location>
</feature>
<evidence type="ECO:0000256" key="1">
    <source>
        <dbReference type="SAM" id="MobiDB-lite"/>
    </source>
</evidence>
<dbReference type="STRING" id="693986.MOC_5774"/>
<name>A0A089QFZ9_9HYPH</name>
<reference evidence="2 3" key="1">
    <citation type="journal article" date="2014" name="PLoS ONE">
        <title>Genome Information of Methylobacterium oryzae, a Plant-Probiotic Methylotroph in the Phyllosphere.</title>
        <authorList>
            <person name="Kwak M.J."/>
            <person name="Jeong H."/>
            <person name="Madhaiyan M."/>
            <person name="Lee Y."/>
            <person name="Sa T.M."/>
            <person name="Oh T.K."/>
            <person name="Kim J.F."/>
        </authorList>
    </citation>
    <scope>NUCLEOTIDE SEQUENCE [LARGE SCALE GENOMIC DNA]</scope>
    <source>
        <strain evidence="2 3">CBMB20</strain>
    </source>
</reference>
<evidence type="ECO:0000313" key="3">
    <source>
        <dbReference type="Proteomes" id="UP000029492"/>
    </source>
</evidence>
<dbReference type="EMBL" id="CP003811">
    <property type="protein sequence ID" value="AIQ93529.1"/>
    <property type="molecule type" value="Genomic_DNA"/>
</dbReference>
<dbReference type="Proteomes" id="UP000029492">
    <property type="component" value="Chromosome"/>
</dbReference>
<dbReference type="HOGENOM" id="CLU_2058635_0_0_5"/>
<dbReference type="AlphaFoldDB" id="A0A089QFZ9"/>